<keyword evidence="3" id="KW-1185">Reference proteome</keyword>
<reference evidence="2 3" key="1">
    <citation type="submission" date="2021-06" db="EMBL/GenBank/DDBJ databases">
        <authorList>
            <person name="Palmer J.M."/>
        </authorList>
    </citation>
    <scope>NUCLEOTIDE SEQUENCE [LARGE SCALE GENOMIC DNA]</scope>
    <source>
        <strain evidence="2 3">CL_MEX2019</strain>
        <tissue evidence="2">Muscle</tissue>
    </source>
</reference>
<evidence type="ECO:0000313" key="2">
    <source>
        <dbReference type="EMBL" id="MED6280908.1"/>
    </source>
</evidence>
<feature type="signal peptide" evidence="1">
    <location>
        <begin position="1"/>
        <end position="26"/>
    </location>
</feature>
<dbReference type="Proteomes" id="UP001352852">
    <property type="component" value="Unassembled WGS sequence"/>
</dbReference>
<keyword evidence="1" id="KW-0732">Signal</keyword>
<evidence type="ECO:0000313" key="3">
    <source>
        <dbReference type="Proteomes" id="UP001352852"/>
    </source>
</evidence>
<proteinExistence type="predicted"/>
<feature type="chain" id="PRO_5047141733" description="Secreted protein" evidence="1">
    <location>
        <begin position="27"/>
        <end position="144"/>
    </location>
</feature>
<organism evidence="2 3">
    <name type="scientific">Characodon lateralis</name>
    <dbReference type="NCBI Taxonomy" id="208331"/>
    <lineage>
        <taxon>Eukaryota</taxon>
        <taxon>Metazoa</taxon>
        <taxon>Chordata</taxon>
        <taxon>Craniata</taxon>
        <taxon>Vertebrata</taxon>
        <taxon>Euteleostomi</taxon>
        <taxon>Actinopterygii</taxon>
        <taxon>Neopterygii</taxon>
        <taxon>Teleostei</taxon>
        <taxon>Neoteleostei</taxon>
        <taxon>Acanthomorphata</taxon>
        <taxon>Ovalentaria</taxon>
        <taxon>Atherinomorphae</taxon>
        <taxon>Cyprinodontiformes</taxon>
        <taxon>Goodeidae</taxon>
        <taxon>Characodon</taxon>
    </lineage>
</organism>
<dbReference type="EMBL" id="JAHUTJ010042237">
    <property type="protein sequence ID" value="MED6280908.1"/>
    <property type="molecule type" value="Genomic_DNA"/>
</dbReference>
<name>A0ABU7E0U2_9TELE</name>
<comment type="caution">
    <text evidence="2">The sequence shown here is derived from an EMBL/GenBank/DDBJ whole genome shotgun (WGS) entry which is preliminary data.</text>
</comment>
<gene>
    <name evidence="2" type="ORF">CHARACLAT_015857</name>
</gene>
<sequence length="144" mass="16518">MRRRRAECFGLIIGLRLGGPLQVCWCRRSSTNMRMCQQQSACRLLIDCLPPLPMSVQHRLLNRSHQLIVHSLSPRGRGHDQNHAVLLKNPALLNQTGVYRWSFCDTRTQTVKWKENISRFSTFPPKNAEKCGVHLAPLYSDAPK</sequence>
<evidence type="ECO:0008006" key="4">
    <source>
        <dbReference type="Google" id="ProtNLM"/>
    </source>
</evidence>
<evidence type="ECO:0000256" key="1">
    <source>
        <dbReference type="SAM" id="SignalP"/>
    </source>
</evidence>
<protein>
    <recommendedName>
        <fullName evidence="4">Secreted protein</fullName>
    </recommendedName>
</protein>
<accession>A0ABU7E0U2</accession>